<keyword evidence="1" id="KW-1133">Transmembrane helix</keyword>
<evidence type="ECO:0000313" key="3">
    <source>
        <dbReference type="EMBL" id="RDX68461.1"/>
    </source>
</evidence>
<sequence>MKALEDSKTWNLVQLPKEKKIMNSLKDTRQDLWQRDIHKLMTSTIRRLSVTPQNFILFTISLVWFEAITSCTVGWFSIAMKKFGFKWSHLEHTLFLKHRNRKVTTLIVFFYVDDMIITRDDKEEMFILQKYLATEFKMKNLGLKYFLGIEVARSKKGIFLSRSKHVLELLSKMGMLDCKLVNTPIVHNYHLGEYLNHKSTNKERYQRNGFMFSKNNHLDNKGYTDANWAGSVIDRRFTLGCFTFVGGNLVTGRNKKQKVMALSSVEAEFRSITKRLCELL</sequence>
<dbReference type="AlphaFoldDB" id="A0A371EQZ3"/>
<proteinExistence type="predicted"/>
<evidence type="ECO:0000256" key="1">
    <source>
        <dbReference type="SAM" id="Phobius"/>
    </source>
</evidence>
<keyword evidence="1" id="KW-0472">Membrane</keyword>
<dbReference type="CDD" id="cd09272">
    <property type="entry name" value="RNase_HI_RT_Ty1"/>
    <property type="match status" value="1"/>
</dbReference>
<name>A0A371EQZ3_MUCPR</name>
<evidence type="ECO:0000259" key="2">
    <source>
        <dbReference type="Pfam" id="PF07727"/>
    </source>
</evidence>
<dbReference type="InterPro" id="IPR043502">
    <property type="entry name" value="DNA/RNA_pol_sf"/>
</dbReference>
<keyword evidence="4" id="KW-1185">Reference proteome</keyword>
<dbReference type="OrthoDB" id="1002363at2759"/>
<gene>
    <name evidence="3" type="ORF">CR513_52550</name>
</gene>
<organism evidence="3 4">
    <name type="scientific">Mucuna pruriens</name>
    <name type="common">Velvet bean</name>
    <name type="synonym">Dolichos pruriens</name>
    <dbReference type="NCBI Taxonomy" id="157652"/>
    <lineage>
        <taxon>Eukaryota</taxon>
        <taxon>Viridiplantae</taxon>
        <taxon>Streptophyta</taxon>
        <taxon>Embryophyta</taxon>
        <taxon>Tracheophyta</taxon>
        <taxon>Spermatophyta</taxon>
        <taxon>Magnoliopsida</taxon>
        <taxon>eudicotyledons</taxon>
        <taxon>Gunneridae</taxon>
        <taxon>Pentapetalae</taxon>
        <taxon>rosids</taxon>
        <taxon>fabids</taxon>
        <taxon>Fabales</taxon>
        <taxon>Fabaceae</taxon>
        <taxon>Papilionoideae</taxon>
        <taxon>50 kb inversion clade</taxon>
        <taxon>NPAAA clade</taxon>
        <taxon>indigoferoid/millettioid clade</taxon>
        <taxon>Phaseoleae</taxon>
        <taxon>Mucuna</taxon>
    </lineage>
</organism>
<feature type="non-terminal residue" evidence="3">
    <location>
        <position position="1"/>
    </location>
</feature>
<feature type="domain" description="Reverse transcriptase Ty1/copia-type" evidence="2">
    <location>
        <begin position="77"/>
        <end position="186"/>
    </location>
</feature>
<comment type="caution">
    <text evidence="3">The sequence shown here is derived from an EMBL/GenBank/DDBJ whole genome shotgun (WGS) entry which is preliminary data.</text>
</comment>
<keyword evidence="1" id="KW-0812">Transmembrane</keyword>
<feature type="transmembrane region" description="Helical" evidence="1">
    <location>
        <begin position="55"/>
        <end position="78"/>
    </location>
</feature>
<dbReference type="Proteomes" id="UP000257109">
    <property type="component" value="Unassembled WGS sequence"/>
</dbReference>
<dbReference type="InterPro" id="IPR013103">
    <property type="entry name" value="RVT_2"/>
</dbReference>
<evidence type="ECO:0000313" key="4">
    <source>
        <dbReference type="Proteomes" id="UP000257109"/>
    </source>
</evidence>
<dbReference type="EMBL" id="QJKJ01012532">
    <property type="protein sequence ID" value="RDX68461.1"/>
    <property type="molecule type" value="Genomic_DNA"/>
</dbReference>
<dbReference type="SUPFAM" id="SSF56672">
    <property type="entry name" value="DNA/RNA polymerases"/>
    <property type="match status" value="1"/>
</dbReference>
<reference evidence="3" key="1">
    <citation type="submission" date="2018-05" db="EMBL/GenBank/DDBJ databases">
        <title>Draft genome of Mucuna pruriens seed.</title>
        <authorList>
            <person name="Nnadi N.E."/>
            <person name="Vos R."/>
            <person name="Hasami M.H."/>
            <person name="Devisetty U.K."/>
            <person name="Aguiy J.C."/>
        </authorList>
    </citation>
    <scope>NUCLEOTIDE SEQUENCE [LARGE SCALE GENOMIC DNA]</scope>
    <source>
        <strain evidence="3">JCA_2017</strain>
    </source>
</reference>
<dbReference type="PANTHER" id="PTHR11439">
    <property type="entry name" value="GAG-POL-RELATED RETROTRANSPOSON"/>
    <property type="match status" value="1"/>
</dbReference>
<dbReference type="Pfam" id="PF07727">
    <property type="entry name" value="RVT_2"/>
    <property type="match status" value="1"/>
</dbReference>
<dbReference type="PANTHER" id="PTHR11439:SF467">
    <property type="entry name" value="INTEGRASE CATALYTIC DOMAIN-CONTAINING PROTEIN"/>
    <property type="match status" value="1"/>
</dbReference>
<accession>A0A371EQZ3</accession>
<protein>
    <submittedName>
        <fullName evidence="3">Mitochondrial protein</fullName>
    </submittedName>
</protein>